<dbReference type="EMBL" id="JAUEPU010000152">
    <property type="protein sequence ID" value="KAK0475350.1"/>
    <property type="molecule type" value="Genomic_DNA"/>
</dbReference>
<dbReference type="Proteomes" id="UP001175228">
    <property type="component" value="Unassembled WGS sequence"/>
</dbReference>
<evidence type="ECO:0000313" key="1">
    <source>
        <dbReference type="EMBL" id="KAK0475350.1"/>
    </source>
</evidence>
<sequence>MQVEWRALAPEPLFPPREAPKFVYEPVDKTEKHHRQRLRETWQEFLARRAAKNAQMAEKELDESRQARLQREKHALKQMPPGSKGAAVFRWDHDHEKGYLLRKHVPCGQVEDAWMEFRDTQRRYDGFHNEWDLNGEFDPTARDFSDDEGGYEYDDLLPFVPHRYSGPIPSVDDGHVAEGEGGDAAVGQTGDVLQGQSADKAAKCLRAISCRNVERIPGERASDKMLAECLEGFLSRGTSPRLPVEWTDLHPSSPDFLPKKLVPGFKVTKIILGRSDKFLYSITHDKETDYELVLEQATTVLLGLRQKGATTLDEMTMALCCWGVRLSTCKRIQGHSQPVRTFLRAAERVPYRTKGFQPNMDDLQSYVRRRRELFRSTEVLRAALKHGGLIWRLAHDVEGSHSEELVVTGPSVRVTEIGDVHHTAEGDELWDEKLTDDQIDIICGVYKVEWDEDKSQIQKKSQADRRVQLTEDVSWFPKPTAWKHCGLDVGFWSADAESWYQHRIAKYIGGDFNCENQTQWRKSLKLCRDAPKVVDALEAVSRGFLDRHVLGRCGHLPLYFRVQRN</sequence>
<keyword evidence="2" id="KW-1185">Reference proteome</keyword>
<gene>
    <name evidence="1" type="ORF">EDD18DRAFT_1089936</name>
</gene>
<protein>
    <submittedName>
        <fullName evidence="1">Uncharacterized protein</fullName>
    </submittedName>
</protein>
<accession>A0AA39UE67</accession>
<proteinExistence type="predicted"/>
<name>A0AA39UE67_9AGAR</name>
<reference evidence="1" key="1">
    <citation type="submission" date="2023-06" db="EMBL/GenBank/DDBJ databases">
        <authorList>
            <consortium name="Lawrence Berkeley National Laboratory"/>
            <person name="Ahrendt S."/>
            <person name="Sahu N."/>
            <person name="Indic B."/>
            <person name="Wong-Bajracharya J."/>
            <person name="Merenyi Z."/>
            <person name="Ke H.-M."/>
            <person name="Monk M."/>
            <person name="Kocsube S."/>
            <person name="Drula E."/>
            <person name="Lipzen A."/>
            <person name="Balint B."/>
            <person name="Henrissat B."/>
            <person name="Andreopoulos B."/>
            <person name="Martin F.M."/>
            <person name="Harder C.B."/>
            <person name="Rigling D."/>
            <person name="Ford K.L."/>
            <person name="Foster G.D."/>
            <person name="Pangilinan J."/>
            <person name="Papanicolaou A."/>
            <person name="Barry K."/>
            <person name="LaButti K."/>
            <person name="Viragh M."/>
            <person name="Koriabine M."/>
            <person name="Yan M."/>
            <person name="Riley R."/>
            <person name="Champramary S."/>
            <person name="Plett K.L."/>
            <person name="Tsai I.J."/>
            <person name="Slot J."/>
            <person name="Sipos G."/>
            <person name="Plett J."/>
            <person name="Nagy L.G."/>
            <person name="Grigoriev I.V."/>
        </authorList>
    </citation>
    <scope>NUCLEOTIDE SEQUENCE</scope>
    <source>
        <strain evidence="1">HWK02</strain>
    </source>
</reference>
<comment type="caution">
    <text evidence="1">The sequence shown here is derived from an EMBL/GenBank/DDBJ whole genome shotgun (WGS) entry which is preliminary data.</text>
</comment>
<evidence type="ECO:0000313" key="2">
    <source>
        <dbReference type="Proteomes" id="UP001175228"/>
    </source>
</evidence>
<dbReference type="AlphaFoldDB" id="A0AA39UE67"/>
<organism evidence="1 2">
    <name type="scientific">Armillaria luteobubalina</name>
    <dbReference type="NCBI Taxonomy" id="153913"/>
    <lineage>
        <taxon>Eukaryota</taxon>
        <taxon>Fungi</taxon>
        <taxon>Dikarya</taxon>
        <taxon>Basidiomycota</taxon>
        <taxon>Agaricomycotina</taxon>
        <taxon>Agaricomycetes</taxon>
        <taxon>Agaricomycetidae</taxon>
        <taxon>Agaricales</taxon>
        <taxon>Marasmiineae</taxon>
        <taxon>Physalacriaceae</taxon>
        <taxon>Armillaria</taxon>
    </lineage>
</organism>